<dbReference type="Proteomes" id="UP001642487">
    <property type="component" value="Chromosome 11"/>
</dbReference>
<name>A0ABP0Y4B0_9ROSI</name>
<protein>
    <submittedName>
        <fullName evidence="1">Uncharacterized protein</fullName>
    </submittedName>
</protein>
<proteinExistence type="predicted"/>
<evidence type="ECO:0000313" key="2">
    <source>
        <dbReference type="Proteomes" id="UP001642487"/>
    </source>
</evidence>
<gene>
    <name evidence="1" type="ORF">CITCOLO1_LOCUS5294</name>
</gene>
<keyword evidence="2" id="KW-1185">Reference proteome</keyword>
<dbReference type="EMBL" id="OZ021745">
    <property type="protein sequence ID" value="CAK9313567.1"/>
    <property type="molecule type" value="Genomic_DNA"/>
</dbReference>
<sequence>MTKTYNKSIKGRSLLQTEFVRAAIWTPLKNCTTSSVYSISSSPPESRASAIFFGGLSAPVRIPFECDESILVFSGCNCCELAELGFD</sequence>
<accession>A0ABP0Y4B0</accession>
<organism evidence="1 2">
    <name type="scientific">Citrullus colocynthis</name>
    <name type="common">colocynth</name>
    <dbReference type="NCBI Taxonomy" id="252529"/>
    <lineage>
        <taxon>Eukaryota</taxon>
        <taxon>Viridiplantae</taxon>
        <taxon>Streptophyta</taxon>
        <taxon>Embryophyta</taxon>
        <taxon>Tracheophyta</taxon>
        <taxon>Spermatophyta</taxon>
        <taxon>Magnoliopsida</taxon>
        <taxon>eudicotyledons</taxon>
        <taxon>Gunneridae</taxon>
        <taxon>Pentapetalae</taxon>
        <taxon>rosids</taxon>
        <taxon>fabids</taxon>
        <taxon>Cucurbitales</taxon>
        <taxon>Cucurbitaceae</taxon>
        <taxon>Benincaseae</taxon>
        <taxon>Citrullus</taxon>
    </lineage>
</organism>
<reference evidence="1 2" key="1">
    <citation type="submission" date="2024-03" db="EMBL/GenBank/DDBJ databases">
        <authorList>
            <person name="Gkanogiannis A."/>
            <person name="Becerra Lopez-Lavalle L."/>
        </authorList>
    </citation>
    <scope>NUCLEOTIDE SEQUENCE [LARGE SCALE GENOMIC DNA]</scope>
</reference>
<evidence type="ECO:0000313" key="1">
    <source>
        <dbReference type="EMBL" id="CAK9313567.1"/>
    </source>
</evidence>